<dbReference type="InterPro" id="IPR029060">
    <property type="entry name" value="PIN-like_dom_sf"/>
</dbReference>
<dbReference type="AlphaFoldDB" id="A0A5D4H7Z2"/>
<dbReference type="SUPFAM" id="SSF88723">
    <property type="entry name" value="PIN domain-like"/>
    <property type="match status" value="1"/>
</dbReference>
<feature type="domain" description="PIN" evidence="6">
    <location>
        <begin position="5"/>
        <end position="126"/>
    </location>
</feature>
<name>A0A5D4H7Z2_9SPHI</name>
<evidence type="ECO:0000256" key="3">
    <source>
        <dbReference type="ARBA" id="ARBA00022723"/>
    </source>
</evidence>
<dbReference type="PANTHER" id="PTHR42740">
    <property type="entry name" value="RIBONUCLEASE VAPC3"/>
    <property type="match status" value="1"/>
</dbReference>
<keyword evidence="1" id="KW-1277">Toxin-antitoxin system</keyword>
<organism evidence="7 8">
    <name type="scientific">Sphingobacterium phlebotomi</name>
    <dbReference type="NCBI Taxonomy" id="2605433"/>
    <lineage>
        <taxon>Bacteria</taxon>
        <taxon>Pseudomonadati</taxon>
        <taxon>Bacteroidota</taxon>
        <taxon>Sphingobacteriia</taxon>
        <taxon>Sphingobacteriales</taxon>
        <taxon>Sphingobacteriaceae</taxon>
        <taxon>Sphingobacterium</taxon>
    </lineage>
</organism>
<protein>
    <submittedName>
        <fullName evidence="7">PIN domain nuclease</fullName>
    </submittedName>
</protein>
<evidence type="ECO:0000256" key="2">
    <source>
        <dbReference type="ARBA" id="ARBA00022722"/>
    </source>
</evidence>
<evidence type="ECO:0000259" key="6">
    <source>
        <dbReference type="Pfam" id="PF01850"/>
    </source>
</evidence>
<keyword evidence="3" id="KW-0479">Metal-binding</keyword>
<keyword evidence="5" id="KW-0460">Magnesium</keyword>
<comment type="caution">
    <text evidence="7">The sequence shown here is derived from an EMBL/GenBank/DDBJ whole genome shotgun (WGS) entry which is preliminary data.</text>
</comment>
<dbReference type="InterPro" id="IPR002716">
    <property type="entry name" value="PIN_dom"/>
</dbReference>
<evidence type="ECO:0000313" key="8">
    <source>
        <dbReference type="Proteomes" id="UP000322362"/>
    </source>
</evidence>
<keyword evidence="2" id="KW-0540">Nuclease</keyword>
<dbReference type="CDD" id="cd18764">
    <property type="entry name" value="PIN_MtVapC3-like"/>
    <property type="match status" value="1"/>
</dbReference>
<dbReference type="InterPro" id="IPR051749">
    <property type="entry name" value="PINc/VapC_TA_RNase"/>
</dbReference>
<reference evidence="7 8" key="1">
    <citation type="submission" date="2019-08" db="EMBL/GenBank/DDBJ databases">
        <title>Phlebobacter frassis gen. nov. sp. nov., a new member of family Sphingobacteriaceae isolated from sand fly rearing media.</title>
        <authorList>
            <person name="Kakumanu M.L."/>
            <person name="Marayati B.F."/>
            <person name="Wada-Katsumata A."/>
            <person name="Wasserberg G."/>
            <person name="Schal C."/>
            <person name="Apperson C.S."/>
            <person name="Ponnusamy L."/>
        </authorList>
    </citation>
    <scope>NUCLEOTIDE SEQUENCE [LARGE SCALE GENOMIC DNA]</scope>
    <source>
        <strain evidence="7 8">SSI9</strain>
    </source>
</reference>
<dbReference type="GO" id="GO:0046872">
    <property type="term" value="F:metal ion binding"/>
    <property type="evidence" value="ECO:0007669"/>
    <property type="project" value="UniProtKB-KW"/>
</dbReference>
<dbReference type="PANTHER" id="PTHR42740:SF1">
    <property type="entry name" value="RIBONUCLEASE VAPC3"/>
    <property type="match status" value="1"/>
</dbReference>
<dbReference type="GO" id="GO:0004540">
    <property type="term" value="F:RNA nuclease activity"/>
    <property type="evidence" value="ECO:0007669"/>
    <property type="project" value="TreeGrafter"/>
</dbReference>
<keyword evidence="8" id="KW-1185">Reference proteome</keyword>
<dbReference type="RefSeq" id="WP_148919591.1">
    <property type="nucleotide sequence ID" value="NZ_VTAV01000008.1"/>
</dbReference>
<keyword evidence="4" id="KW-0378">Hydrolase</keyword>
<dbReference type="Gene3D" id="3.40.50.1010">
    <property type="entry name" value="5'-nuclease"/>
    <property type="match status" value="1"/>
</dbReference>
<dbReference type="GO" id="GO:0016787">
    <property type="term" value="F:hydrolase activity"/>
    <property type="evidence" value="ECO:0007669"/>
    <property type="project" value="UniProtKB-KW"/>
</dbReference>
<evidence type="ECO:0000256" key="5">
    <source>
        <dbReference type="ARBA" id="ARBA00022842"/>
    </source>
</evidence>
<evidence type="ECO:0000256" key="1">
    <source>
        <dbReference type="ARBA" id="ARBA00022649"/>
    </source>
</evidence>
<accession>A0A5D4H7Z2</accession>
<dbReference type="Pfam" id="PF01850">
    <property type="entry name" value="PIN"/>
    <property type="match status" value="1"/>
</dbReference>
<gene>
    <name evidence="7" type="ORF">FXV77_12650</name>
</gene>
<evidence type="ECO:0000256" key="4">
    <source>
        <dbReference type="ARBA" id="ARBA00022801"/>
    </source>
</evidence>
<dbReference type="EMBL" id="VTAV01000008">
    <property type="protein sequence ID" value="TYR35565.1"/>
    <property type="molecule type" value="Genomic_DNA"/>
</dbReference>
<dbReference type="Proteomes" id="UP000322362">
    <property type="component" value="Unassembled WGS sequence"/>
</dbReference>
<sequence>MREPVIFDTSVWIDFFNKKDTRESLLLEQYILADDEVLMVPIILQEILQGIREGKMYNQIKEALSFFRLLELPAYHTAVGAAELYRSLRKQGVTIRKSNDCLIAYYAIWFSAPLVHTDRDFDQISKYSDLNILK</sequence>
<proteinExistence type="predicted"/>
<evidence type="ECO:0000313" key="7">
    <source>
        <dbReference type="EMBL" id="TYR35565.1"/>
    </source>
</evidence>